<keyword evidence="3" id="KW-0411">Iron-sulfur</keyword>
<dbReference type="GO" id="GO:0003700">
    <property type="term" value="F:DNA-binding transcription factor activity"/>
    <property type="evidence" value="ECO:0007669"/>
    <property type="project" value="InterPro"/>
</dbReference>
<dbReference type="NCBIfam" id="TIGR01950">
    <property type="entry name" value="SoxR"/>
    <property type="match status" value="1"/>
</dbReference>
<dbReference type="Proteomes" id="UP000538929">
    <property type="component" value="Unassembled WGS sequence"/>
</dbReference>
<dbReference type="GO" id="GO:0006979">
    <property type="term" value="P:response to oxidative stress"/>
    <property type="evidence" value="ECO:0007669"/>
    <property type="project" value="InterPro"/>
</dbReference>
<dbReference type="PANTHER" id="PTHR30204">
    <property type="entry name" value="REDOX-CYCLING DRUG-SENSING TRANSCRIPTIONAL ACTIVATOR SOXR"/>
    <property type="match status" value="1"/>
</dbReference>
<keyword evidence="1" id="KW-0001">2Fe-2S</keyword>
<dbReference type="Gene3D" id="1.10.1660.10">
    <property type="match status" value="1"/>
</dbReference>
<feature type="region of interest" description="Disordered" evidence="5">
    <location>
        <begin position="1"/>
        <end position="23"/>
    </location>
</feature>
<dbReference type="GO" id="GO:0003677">
    <property type="term" value="F:DNA binding"/>
    <property type="evidence" value="ECO:0007669"/>
    <property type="project" value="UniProtKB-KW"/>
</dbReference>
<organism evidence="7 8">
    <name type="scientific">Streptomyces alkaliphilus</name>
    <dbReference type="NCBI Taxonomy" id="1472722"/>
    <lineage>
        <taxon>Bacteria</taxon>
        <taxon>Bacillati</taxon>
        <taxon>Actinomycetota</taxon>
        <taxon>Actinomycetes</taxon>
        <taxon>Kitasatosporales</taxon>
        <taxon>Streptomycetaceae</taxon>
        <taxon>Streptomyces</taxon>
    </lineage>
</organism>
<evidence type="ECO:0000256" key="5">
    <source>
        <dbReference type="SAM" id="MobiDB-lite"/>
    </source>
</evidence>
<evidence type="ECO:0000256" key="2">
    <source>
        <dbReference type="ARBA" id="ARBA00023004"/>
    </source>
</evidence>
<name>A0A7W3THD6_9ACTN</name>
<keyword evidence="2" id="KW-0408">Iron</keyword>
<sequence length="167" mass="18057">MSSVSPGTARDPGPEATPAPPPLTRELTIGQLAERSGVAHSALRYYEDEGLITSRRTSGNQRRYSRDTLRRVAFIRVSQNVGIPLVTIRAALAELPENRTPTPEDWARVSAGWRADLDARIAVLEQLRNGLTECIGCGCLSLSSCQLANPNDVLSRNGPGPCRFTGC</sequence>
<dbReference type="PROSITE" id="PS50937">
    <property type="entry name" value="HTH_MERR_2"/>
    <property type="match status" value="1"/>
</dbReference>
<feature type="domain" description="HTH merR-type" evidence="6">
    <location>
        <begin position="26"/>
        <end position="94"/>
    </location>
</feature>
<dbReference type="InterPro" id="IPR009061">
    <property type="entry name" value="DNA-bd_dom_put_sf"/>
</dbReference>
<comment type="caution">
    <text evidence="7">The sequence shown here is derived from an EMBL/GenBank/DDBJ whole genome shotgun (WGS) entry which is preliminary data.</text>
</comment>
<evidence type="ECO:0000256" key="1">
    <source>
        <dbReference type="ARBA" id="ARBA00022714"/>
    </source>
</evidence>
<evidence type="ECO:0000256" key="4">
    <source>
        <dbReference type="ARBA" id="ARBA00023125"/>
    </source>
</evidence>
<dbReference type="GO" id="GO:0051537">
    <property type="term" value="F:2 iron, 2 sulfur cluster binding"/>
    <property type="evidence" value="ECO:0007669"/>
    <property type="project" value="UniProtKB-KW"/>
</dbReference>
<evidence type="ECO:0000313" key="7">
    <source>
        <dbReference type="EMBL" id="MBB0246893.1"/>
    </source>
</evidence>
<protein>
    <submittedName>
        <fullName evidence="7">Redox-sensitive transcriptional activator SoxR</fullName>
    </submittedName>
</protein>
<keyword evidence="4" id="KW-0238">DNA-binding</keyword>
<dbReference type="PANTHER" id="PTHR30204:SF0">
    <property type="entry name" value="REDOX-SENSITIVE TRANSCRIPTIONAL ACTIVATOR SOXR"/>
    <property type="match status" value="1"/>
</dbReference>
<dbReference type="EMBL" id="VKHT01001196">
    <property type="protein sequence ID" value="MBB0246893.1"/>
    <property type="molecule type" value="Genomic_DNA"/>
</dbReference>
<dbReference type="PRINTS" id="PR00040">
    <property type="entry name" value="HTHMERR"/>
</dbReference>
<dbReference type="SUPFAM" id="SSF46955">
    <property type="entry name" value="Putative DNA-binding domain"/>
    <property type="match status" value="1"/>
</dbReference>
<dbReference type="Pfam" id="PF13411">
    <property type="entry name" value="MerR_1"/>
    <property type="match status" value="1"/>
</dbReference>
<dbReference type="CDD" id="cd01110">
    <property type="entry name" value="HTH_SoxR"/>
    <property type="match status" value="1"/>
</dbReference>
<evidence type="ECO:0000256" key="3">
    <source>
        <dbReference type="ARBA" id="ARBA00023014"/>
    </source>
</evidence>
<accession>A0A7W3THD6</accession>
<dbReference type="InterPro" id="IPR010211">
    <property type="entry name" value="Redox-sen_tscrpt-act_SoxR"/>
</dbReference>
<keyword evidence="1" id="KW-0479">Metal-binding</keyword>
<proteinExistence type="predicted"/>
<keyword evidence="8" id="KW-1185">Reference proteome</keyword>
<dbReference type="InterPro" id="IPR047057">
    <property type="entry name" value="MerR_fam"/>
</dbReference>
<evidence type="ECO:0000259" key="6">
    <source>
        <dbReference type="PROSITE" id="PS50937"/>
    </source>
</evidence>
<reference evidence="8" key="1">
    <citation type="submission" date="2019-10" db="EMBL/GenBank/DDBJ databases">
        <title>Streptomyces sp. nov., a novel actinobacterium isolated from alkaline environment.</title>
        <authorList>
            <person name="Golinska P."/>
        </authorList>
    </citation>
    <scope>NUCLEOTIDE SEQUENCE [LARGE SCALE GENOMIC DNA]</scope>
    <source>
        <strain evidence="8">DSM 42118</strain>
    </source>
</reference>
<gene>
    <name evidence="7" type="primary">soxR</name>
    <name evidence="7" type="ORF">FNQ90_22905</name>
</gene>
<dbReference type="InterPro" id="IPR000551">
    <property type="entry name" value="MerR-type_HTH_dom"/>
</dbReference>
<dbReference type="SMART" id="SM00422">
    <property type="entry name" value="HTH_MERR"/>
    <property type="match status" value="1"/>
</dbReference>
<dbReference type="PROSITE" id="PS00552">
    <property type="entry name" value="HTH_MERR_1"/>
    <property type="match status" value="1"/>
</dbReference>
<dbReference type="AlphaFoldDB" id="A0A7W3THD6"/>
<evidence type="ECO:0000313" key="8">
    <source>
        <dbReference type="Proteomes" id="UP000538929"/>
    </source>
</evidence>